<organism evidence="1 2">
    <name type="scientific">Hypsizygus marmoreus</name>
    <name type="common">White beech mushroom</name>
    <name type="synonym">Agaricus marmoreus</name>
    <dbReference type="NCBI Taxonomy" id="39966"/>
    <lineage>
        <taxon>Eukaryota</taxon>
        <taxon>Fungi</taxon>
        <taxon>Dikarya</taxon>
        <taxon>Basidiomycota</taxon>
        <taxon>Agaricomycotina</taxon>
        <taxon>Agaricomycetes</taxon>
        <taxon>Agaricomycetidae</taxon>
        <taxon>Agaricales</taxon>
        <taxon>Tricholomatineae</taxon>
        <taxon>Lyophyllaceae</taxon>
        <taxon>Hypsizygus</taxon>
    </lineage>
</organism>
<keyword evidence="2" id="KW-1185">Reference proteome</keyword>
<sequence>MSHITIQDIEDSLDETIQRWGYEITEAAKRWRALGRDRVIKDFLRQIALNSLRRQWNDGILEPEYLRVDAVCALMEAMLSPSTMKRTSRSLRCRALMRRTVEVCSGANSCKVSV</sequence>
<name>A0A369JW73_HYPMA</name>
<evidence type="ECO:0000313" key="2">
    <source>
        <dbReference type="Proteomes" id="UP000076154"/>
    </source>
</evidence>
<comment type="caution">
    <text evidence="1">The sequence shown here is derived from an EMBL/GenBank/DDBJ whole genome shotgun (WGS) entry which is preliminary data.</text>
</comment>
<dbReference type="OrthoDB" id="2982443at2759"/>
<evidence type="ECO:0000313" key="1">
    <source>
        <dbReference type="EMBL" id="RDB26028.1"/>
    </source>
</evidence>
<gene>
    <name evidence="1" type="ORF">Hypma_006918</name>
</gene>
<protein>
    <submittedName>
        <fullName evidence="1">Uncharacterized protein</fullName>
    </submittedName>
</protein>
<reference evidence="1" key="1">
    <citation type="submission" date="2018-04" db="EMBL/GenBank/DDBJ databases">
        <title>Whole genome sequencing of Hypsizygus marmoreus.</title>
        <authorList>
            <person name="Choi I.-G."/>
            <person name="Min B."/>
            <person name="Kim J.-G."/>
            <person name="Kim S."/>
            <person name="Oh Y.-L."/>
            <person name="Kong W.-S."/>
            <person name="Park H."/>
            <person name="Jeong J."/>
            <person name="Song E.-S."/>
        </authorList>
    </citation>
    <scope>NUCLEOTIDE SEQUENCE [LARGE SCALE GENOMIC DNA]</scope>
    <source>
        <strain evidence="1">51987-8</strain>
    </source>
</reference>
<dbReference type="AlphaFoldDB" id="A0A369JW73"/>
<accession>A0A369JW73</accession>
<dbReference type="Proteomes" id="UP000076154">
    <property type="component" value="Unassembled WGS sequence"/>
</dbReference>
<dbReference type="EMBL" id="LUEZ02000040">
    <property type="protein sequence ID" value="RDB26028.1"/>
    <property type="molecule type" value="Genomic_DNA"/>
</dbReference>
<proteinExistence type="predicted"/>
<dbReference type="InParanoid" id="A0A369JW73"/>